<reference evidence="1" key="2">
    <citation type="journal article" date="2015" name="Data Brief">
        <title>Shoot transcriptome of the giant reed, Arundo donax.</title>
        <authorList>
            <person name="Barrero R.A."/>
            <person name="Guerrero F.D."/>
            <person name="Moolhuijzen P."/>
            <person name="Goolsby J.A."/>
            <person name="Tidwell J."/>
            <person name="Bellgard S.E."/>
            <person name="Bellgard M.I."/>
        </authorList>
    </citation>
    <scope>NUCLEOTIDE SEQUENCE</scope>
    <source>
        <tissue evidence="1">Shoot tissue taken approximately 20 cm above the soil surface</tissue>
    </source>
</reference>
<evidence type="ECO:0000313" key="1">
    <source>
        <dbReference type="EMBL" id="JAE21014.1"/>
    </source>
</evidence>
<dbReference type="EMBL" id="GBRH01176882">
    <property type="protein sequence ID" value="JAE21014.1"/>
    <property type="molecule type" value="Transcribed_RNA"/>
</dbReference>
<organism evidence="1">
    <name type="scientific">Arundo donax</name>
    <name type="common">Giant reed</name>
    <name type="synonym">Donax arundinaceus</name>
    <dbReference type="NCBI Taxonomy" id="35708"/>
    <lineage>
        <taxon>Eukaryota</taxon>
        <taxon>Viridiplantae</taxon>
        <taxon>Streptophyta</taxon>
        <taxon>Embryophyta</taxon>
        <taxon>Tracheophyta</taxon>
        <taxon>Spermatophyta</taxon>
        <taxon>Magnoliopsida</taxon>
        <taxon>Liliopsida</taxon>
        <taxon>Poales</taxon>
        <taxon>Poaceae</taxon>
        <taxon>PACMAD clade</taxon>
        <taxon>Arundinoideae</taxon>
        <taxon>Arundineae</taxon>
        <taxon>Arundo</taxon>
    </lineage>
</organism>
<proteinExistence type="predicted"/>
<name>A0A0A9GC26_ARUDO</name>
<sequence length="28" mass="3331">MFSRNHSLISEQKIIIPLVTRDREYNGL</sequence>
<reference evidence="1" key="1">
    <citation type="submission" date="2014-09" db="EMBL/GenBank/DDBJ databases">
        <authorList>
            <person name="Magalhaes I.L.F."/>
            <person name="Oliveira U."/>
            <person name="Santos F.R."/>
            <person name="Vidigal T.H.D.A."/>
            <person name="Brescovit A.D."/>
            <person name="Santos A.J."/>
        </authorList>
    </citation>
    <scope>NUCLEOTIDE SEQUENCE</scope>
    <source>
        <tissue evidence="1">Shoot tissue taken approximately 20 cm above the soil surface</tissue>
    </source>
</reference>
<dbReference type="AlphaFoldDB" id="A0A0A9GC26"/>
<protein>
    <submittedName>
        <fullName evidence="1">Uncharacterized protein</fullName>
    </submittedName>
</protein>
<accession>A0A0A9GC26</accession>